<proteinExistence type="predicted"/>
<gene>
    <name evidence="2" type="ORF">GC106_68840</name>
</gene>
<sequence length="90" mass="9348">MEVTGTATISSLVFTLDGQTTEEKDVTPPWRKEVAVPYGTGRHEWKLTMRHSGGTLSATGSVDGKLVTRTGGASSGGTTNTASLTGSFTD</sequence>
<comment type="caution">
    <text evidence="2">The sequence shown here is derived from an EMBL/GenBank/DDBJ whole genome shotgun (WGS) entry which is preliminary data.</text>
</comment>
<accession>A0ABX2FE36</accession>
<evidence type="ECO:0000313" key="2">
    <source>
        <dbReference type="EMBL" id="NRN69627.1"/>
    </source>
</evidence>
<reference evidence="2 3" key="1">
    <citation type="submission" date="2020-01" db="EMBL/GenBank/DDBJ databases">
        <title>Kibdelosporangium persica a novel Actinomycetes from a hot desert in Iran.</title>
        <authorList>
            <person name="Safaei N."/>
            <person name="Zaburannyi N."/>
            <person name="Mueller R."/>
            <person name="Wink J."/>
        </authorList>
    </citation>
    <scope>NUCLEOTIDE SEQUENCE [LARGE SCALE GENOMIC DNA]</scope>
    <source>
        <strain evidence="2 3">4NS15</strain>
    </source>
</reference>
<dbReference type="EMBL" id="JAAATY010000029">
    <property type="protein sequence ID" value="NRN69627.1"/>
    <property type="molecule type" value="Genomic_DNA"/>
</dbReference>
<evidence type="ECO:0000313" key="3">
    <source>
        <dbReference type="Proteomes" id="UP000763557"/>
    </source>
</evidence>
<dbReference type="Proteomes" id="UP000763557">
    <property type="component" value="Unassembled WGS sequence"/>
</dbReference>
<organism evidence="2 3">
    <name type="scientific">Kibdelosporangium persicum</name>
    <dbReference type="NCBI Taxonomy" id="2698649"/>
    <lineage>
        <taxon>Bacteria</taxon>
        <taxon>Bacillati</taxon>
        <taxon>Actinomycetota</taxon>
        <taxon>Actinomycetes</taxon>
        <taxon>Pseudonocardiales</taxon>
        <taxon>Pseudonocardiaceae</taxon>
        <taxon>Kibdelosporangium</taxon>
    </lineage>
</organism>
<dbReference type="Gene3D" id="2.60.40.2880">
    <property type="entry name" value="MmpS1-5, C-terminal soluble domain"/>
    <property type="match status" value="1"/>
</dbReference>
<evidence type="ECO:0000256" key="1">
    <source>
        <dbReference type="SAM" id="MobiDB-lite"/>
    </source>
</evidence>
<name>A0ABX2FE36_9PSEU</name>
<feature type="region of interest" description="Disordered" evidence="1">
    <location>
        <begin position="68"/>
        <end position="90"/>
    </location>
</feature>
<feature type="compositionally biased region" description="Low complexity" evidence="1">
    <location>
        <begin position="70"/>
        <end position="90"/>
    </location>
</feature>
<dbReference type="InterPro" id="IPR038468">
    <property type="entry name" value="MmpS_C"/>
</dbReference>
<keyword evidence="3" id="KW-1185">Reference proteome</keyword>
<protein>
    <submittedName>
        <fullName evidence="2">Uncharacterized protein</fullName>
    </submittedName>
</protein>